<dbReference type="Gene3D" id="3.30.70.790">
    <property type="entry name" value="UreE, C-terminal domain"/>
    <property type="match status" value="1"/>
</dbReference>
<proteinExistence type="predicted"/>
<dbReference type="EMBL" id="AVCI01000005">
    <property type="protein sequence ID" value="KFN43667.1"/>
    <property type="molecule type" value="Genomic_DNA"/>
</dbReference>
<dbReference type="PATRIC" id="fig|1121015.4.peg.1557"/>
<name>A0A091AWK7_9GAMM</name>
<dbReference type="Proteomes" id="UP000029385">
    <property type="component" value="Unassembled WGS sequence"/>
</dbReference>
<evidence type="ECO:0000313" key="3">
    <source>
        <dbReference type="Proteomes" id="UP000029385"/>
    </source>
</evidence>
<accession>A0A091AWK7</accession>
<dbReference type="eggNOG" id="ENOG5031UWT">
    <property type="taxonomic scope" value="Bacteria"/>
</dbReference>
<sequence length="281" mass="31059">MKTVYRAASPLDAQLVVDWLAAEGIDAHVQGNYLSGAIGELPIGEMVRVWVADDDEAAARACLAEREAQNSAEGDDWDEADVEAEVTEASPGSATAAPVVSGGRGWIGLAVGLLLGAGLTYWRMHVPVQVDELDYDHNNLVDSRETYEGEVLKKIVDDRNGDSKPDQITLNPWSGAAEVQVDDDFDGRFEGVMIYKKNLLNSYAVDDDGDGFFEQRSDYVDGVIWRDQYLDPRDSSVFKQRLYVHGVLDTEEMDRDRDGTLEIKRKFDRIGEVIPSDTVAP</sequence>
<evidence type="ECO:0000259" key="1">
    <source>
        <dbReference type="Pfam" id="PF09413"/>
    </source>
</evidence>
<protein>
    <recommendedName>
        <fullName evidence="1">DUF2007 domain-containing protein</fullName>
    </recommendedName>
</protein>
<organism evidence="2 3">
    <name type="scientific">Arenimonas oryziterrae DSM 21050 = YC6267</name>
    <dbReference type="NCBI Taxonomy" id="1121015"/>
    <lineage>
        <taxon>Bacteria</taxon>
        <taxon>Pseudomonadati</taxon>
        <taxon>Pseudomonadota</taxon>
        <taxon>Gammaproteobacteria</taxon>
        <taxon>Lysobacterales</taxon>
        <taxon>Lysobacteraceae</taxon>
        <taxon>Arenimonas</taxon>
    </lineage>
</organism>
<dbReference type="STRING" id="1121015.GCA_000420545_00881"/>
<feature type="domain" description="DUF2007" evidence="1">
    <location>
        <begin position="1"/>
        <end position="66"/>
    </location>
</feature>
<dbReference type="AlphaFoldDB" id="A0A091AWK7"/>
<keyword evidence="3" id="KW-1185">Reference proteome</keyword>
<dbReference type="RefSeq" id="WP_022968530.1">
    <property type="nucleotide sequence ID" value="NZ_ATVD01000001.1"/>
</dbReference>
<dbReference type="Pfam" id="PF09413">
    <property type="entry name" value="DUF2007"/>
    <property type="match status" value="1"/>
</dbReference>
<reference evidence="2 3" key="1">
    <citation type="submission" date="2013-09" db="EMBL/GenBank/DDBJ databases">
        <title>Genome sequencing of Arenimonas oryziterrae.</title>
        <authorList>
            <person name="Chen F."/>
            <person name="Wang G."/>
        </authorList>
    </citation>
    <scope>NUCLEOTIDE SEQUENCE [LARGE SCALE GENOMIC DNA]</scope>
    <source>
        <strain evidence="2 3">YC6267</strain>
    </source>
</reference>
<gene>
    <name evidence="2" type="ORF">N789_10345</name>
</gene>
<dbReference type="InterPro" id="IPR011322">
    <property type="entry name" value="N-reg_PII-like_a/b"/>
</dbReference>
<comment type="caution">
    <text evidence="2">The sequence shown here is derived from an EMBL/GenBank/DDBJ whole genome shotgun (WGS) entry which is preliminary data.</text>
</comment>
<dbReference type="InterPro" id="IPR018551">
    <property type="entry name" value="DUF2007"/>
</dbReference>
<dbReference type="SUPFAM" id="SSF54913">
    <property type="entry name" value="GlnB-like"/>
    <property type="match status" value="1"/>
</dbReference>
<evidence type="ECO:0000313" key="2">
    <source>
        <dbReference type="EMBL" id="KFN43667.1"/>
    </source>
</evidence>